<dbReference type="AlphaFoldDB" id="A0A8T1W394"/>
<evidence type="ECO:0000313" key="2">
    <source>
        <dbReference type="Proteomes" id="UP000694044"/>
    </source>
</evidence>
<proteinExistence type="predicted"/>
<keyword evidence="2" id="KW-1185">Reference proteome</keyword>
<sequence length="251" mass="27557">MKNEADVIIPGHGICRARLEEQGNRFVRDSPEESSSEIDTSADGASGILSLKLNFFDLHSDTTVMNFLGIVGANLKALSIGMIVRRQFHVDLNALATACPNLEEFTLERISLSLFDNHETLRNWGVQKILLRDTGKASDLQSCLVYLNDRAMRMSRELVYVGISLSRTPPPMPSGAVDALNARDGEFLPMAKEKVPAGSKAALISVVTKASGLKRTTSYSKPIHRLNETVMALIFGFAATPEQRTVRIIQL</sequence>
<dbReference type="EMBL" id="JAGDFM010000097">
    <property type="protein sequence ID" value="KAG7386583.1"/>
    <property type="molecule type" value="Genomic_DNA"/>
</dbReference>
<dbReference type="OrthoDB" id="129474at2759"/>
<protein>
    <submittedName>
        <fullName evidence="1">Uncharacterized protein</fullName>
    </submittedName>
</protein>
<dbReference type="Proteomes" id="UP000694044">
    <property type="component" value="Unassembled WGS sequence"/>
</dbReference>
<organism evidence="1 2">
    <name type="scientific">Phytophthora pseudosyringae</name>
    <dbReference type="NCBI Taxonomy" id="221518"/>
    <lineage>
        <taxon>Eukaryota</taxon>
        <taxon>Sar</taxon>
        <taxon>Stramenopiles</taxon>
        <taxon>Oomycota</taxon>
        <taxon>Peronosporomycetes</taxon>
        <taxon>Peronosporales</taxon>
        <taxon>Peronosporaceae</taxon>
        <taxon>Phytophthora</taxon>
    </lineage>
</organism>
<name>A0A8T1W394_9STRA</name>
<gene>
    <name evidence="1" type="ORF">PHYPSEUDO_015491</name>
</gene>
<comment type="caution">
    <text evidence="1">The sequence shown here is derived from an EMBL/GenBank/DDBJ whole genome shotgun (WGS) entry which is preliminary data.</text>
</comment>
<accession>A0A8T1W394</accession>
<evidence type="ECO:0000313" key="1">
    <source>
        <dbReference type="EMBL" id="KAG7386583.1"/>
    </source>
</evidence>
<reference evidence="1" key="1">
    <citation type="submission" date="2021-02" db="EMBL/GenBank/DDBJ databases">
        <authorList>
            <person name="Palmer J.M."/>
        </authorList>
    </citation>
    <scope>NUCLEOTIDE SEQUENCE</scope>
    <source>
        <strain evidence="1">SCRP734</strain>
    </source>
</reference>